<name>A0A917EZX5_9MICO</name>
<reference evidence="1" key="2">
    <citation type="submission" date="2020-09" db="EMBL/GenBank/DDBJ databases">
        <authorList>
            <person name="Sun Q."/>
            <person name="Zhou Y."/>
        </authorList>
    </citation>
    <scope>NUCLEOTIDE SEQUENCE</scope>
    <source>
        <strain evidence="1">CGMCC 1.12160</strain>
    </source>
</reference>
<dbReference type="EMBL" id="BMEM01000001">
    <property type="protein sequence ID" value="GGF38185.1"/>
    <property type="molecule type" value="Genomic_DNA"/>
</dbReference>
<dbReference type="AlphaFoldDB" id="A0A917EZX5"/>
<comment type="caution">
    <text evidence="1">The sequence shown here is derived from an EMBL/GenBank/DDBJ whole genome shotgun (WGS) entry which is preliminary data.</text>
</comment>
<dbReference type="RefSeq" id="WP_188427779.1">
    <property type="nucleotide sequence ID" value="NZ_BAABKH010000010.1"/>
</dbReference>
<dbReference type="Proteomes" id="UP000605670">
    <property type="component" value="Unassembled WGS sequence"/>
</dbReference>
<reference evidence="1" key="1">
    <citation type="journal article" date="2014" name="Int. J. Syst. Evol. Microbiol.">
        <title>Complete genome sequence of Corynebacterium casei LMG S-19264T (=DSM 44701T), isolated from a smear-ripened cheese.</title>
        <authorList>
            <consortium name="US DOE Joint Genome Institute (JGI-PGF)"/>
            <person name="Walter F."/>
            <person name="Albersmeier A."/>
            <person name="Kalinowski J."/>
            <person name="Ruckert C."/>
        </authorList>
    </citation>
    <scope>NUCLEOTIDE SEQUENCE</scope>
    <source>
        <strain evidence="1">CGMCC 1.12160</strain>
    </source>
</reference>
<gene>
    <name evidence="1" type="ORF">GCM10011366_02200</name>
</gene>
<evidence type="ECO:0000313" key="1">
    <source>
        <dbReference type="EMBL" id="GGF38185.1"/>
    </source>
</evidence>
<proteinExistence type="predicted"/>
<organism evidence="1 2">
    <name type="scientific">Ornithinimicrobium tianjinense</name>
    <dbReference type="NCBI Taxonomy" id="1195761"/>
    <lineage>
        <taxon>Bacteria</taxon>
        <taxon>Bacillati</taxon>
        <taxon>Actinomycetota</taxon>
        <taxon>Actinomycetes</taxon>
        <taxon>Micrococcales</taxon>
        <taxon>Ornithinimicrobiaceae</taxon>
        <taxon>Ornithinimicrobium</taxon>
    </lineage>
</organism>
<sequence length="94" mass="11181">MARVVRFMFDHGHVWPLWEDGTDKYAMEPADYGLSPELTERLHSCYAYWEAHRNLDGQWDAPENRHLWHAEADQAIAILRWEVSDLADVRDERD</sequence>
<accession>A0A917EZX5</accession>
<evidence type="ECO:0000313" key="2">
    <source>
        <dbReference type="Proteomes" id="UP000605670"/>
    </source>
</evidence>
<protein>
    <submittedName>
        <fullName evidence="1">Uncharacterized protein</fullName>
    </submittedName>
</protein>
<keyword evidence="2" id="KW-1185">Reference proteome</keyword>